<gene>
    <name evidence="2" type="ORF">BC781_103199</name>
</gene>
<proteinExistence type="predicted"/>
<evidence type="ECO:0000259" key="1">
    <source>
        <dbReference type="Pfam" id="PF01243"/>
    </source>
</evidence>
<accession>A0A315Z9T2</accession>
<dbReference type="AlphaFoldDB" id="A0A315Z9T2"/>
<dbReference type="InterPro" id="IPR012349">
    <property type="entry name" value="Split_barrel_FMN-bd"/>
</dbReference>
<reference evidence="2 3" key="1">
    <citation type="submission" date="2018-03" db="EMBL/GenBank/DDBJ databases">
        <title>Genomic Encyclopedia of Archaeal and Bacterial Type Strains, Phase II (KMG-II): from individual species to whole genera.</title>
        <authorList>
            <person name="Goeker M."/>
        </authorList>
    </citation>
    <scope>NUCLEOTIDE SEQUENCE [LARGE SCALE GENOMIC DNA]</scope>
    <source>
        <strain evidence="2 3">DSM 28229</strain>
    </source>
</reference>
<protein>
    <recommendedName>
        <fullName evidence="1">Pyridoxamine 5'-phosphate oxidase N-terminal domain-containing protein</fullName>
    </recommendedName>
</protein>
<dbReference type="RefSeq" id="WP_109618445.1">
    <property type="nucleotide sequence ID" value="NZ_QGDO01000003.1"/>
</dbReference>
<dbReference type="EMBL" id="QGDO01000003">
    <property type="protein sequence ID" value="PWJ41949.1"/>
    <property type="molecule type" value="Genomic_DNA"/>
</dbReference>
<comment type="caution">
    <text evidence="2">The sequence shown here is derived from an EMBL/GenBank/DDBJ whole genome shotgun (WGS) entry which is preliminary data.</text>
</comment>
<sequence length="169" mass="19039">MKELSQEELQNYSKQAKTLVDGHKSIYISSLTADLFPDISYAPFVKDEKGVFYIFVSELSNHTKNLLGQKKASVFFAQNEAESKNIFARERMTYACEVDEVEKGTDEFNTLLDQMTEVHGNTVSVLRGLNDFHLIALKPFNGQYVVGFGKAFTVDVTTGELSHIVIDKK</sequence>
<dbReference type="Gene3D" id="2.30.110.10">
    <property type="entry name" value="Electron Transport, Fmn-binding Protein, Chain A"/>
    <property type="match status" value="1"/>
</dbReference>
<feature type="domain" description="Pyridoxamine 5'-phosphate oxidase N-terminal" evidence="1">
    <location>
        <begin position="14"/>
        <end position="144"/>
    </location>
</feature>
<dbReference type="Pfam" id="PF01243">
    <property type="entry name" value="PNPOx_N"/>
    <property type="match status" value="1"/>
</dbReference>
<dbReference type="OrthoDB" id="5345368at2"/>
<organism evidence="2 3">
    <name type="scientific">Sediminitomix flava</name>
    <dbReference type="NCBI Taxonomy" id="379075"/>
    <lineage>
        <taxon>Bacteria</taxon>
        <taxon>Pseudomonadati</taxon>
        <taxon>Bacteroidota</taxon>
        <taxon>Cytophagia</taxon>
        <taxon>Cytophagales</taxon>
        <taxon>Flammeovirgaceae</taxon>
        <taxon>Sediminitomix</taxon>
    </lineage>
</organism>
<dbReference type="PIRSF" id="PIRSF004633">
    <property type="entry name" value="UCP_PLP_oxd"/>
    <property type="match status" value="1"/>
</dbReference>
<dbReference type="InterPro" id="IPR011576">
    <property type="entry name" value="Pyridox_Oxase_N"/>
</dbReference>
<name>A0A315Z9T2_SEDFL</name>
<dbReference type="InterPro" id="IPR014419">
    <property type="entry name" value="HutZ"/>
</dbReference>
<dbReference type="SUPFAM" id="SSF50475">
    <property type="entry name" value="FMN-binding split barrel"/>
    <property type="match status" value="1"/>
</dbReference>
<dbReference type="Proteomes" id="UP000245535">
    <property type="component" value="Unassembled WGS sequence"/>
</dbReference>
<keyword evidence="3" id="KW-1185">Reference proteome</keyword>
<evidence type="ECO:0000313" key="2">
    <source>
        <dbReference type="EMBL" id="PWJ41949.1"/>
    </source>
</evidence>
<evidence type="ECO:0000313" key="3">
    <source>
        <dbReference type="Proteomes" id="UP000245535"/>
    </source>
</evidence>